<gene>
    <name evidence="2" type="ORF">FXV77_06910</name>
</gene>
<dbReference type="EMBL" id="VTAV01000003">
    <property type="protein sequence ID" value="TYR36903.1"/>
    <property type="molecule type" value="Genomic_DNA"/>
</dbReference>
<keyword evidence="1" id="KW-0175">Coiled coil</keyword>
<sequence length="123" mass="14370">MQIEAVKAIVSGELLLEEAMKKYDVKDKRTILSWMKALSPLIEHDAGCRDTIKEEIEPPPYVHEYVVKENQLLKRVIVLQDQLRELEEKNAQIQAHRNLLIDKVTRLELKLQTRENREATPDV</sequence>
<name>A0A5D4H9J0_9SPHI</name>
<proteinExistence type="predicted"/>
<evidence type="ECO:0000313" key="2">
    <source>
        <dbReference type="EMBL" id="TYR36903.1"/>
    </source>
</evidence>
<accession>A0A5D4H9J0</accession>
<evidence type="ECO:0000313" key="3">
    <source>
        <dbReference type="Proteomes" id="UP000322362"/>
    </source>
</evidence>
<dbReference type="AlphaFoldDB" id="A0A5D4H9J0"/>
<keyword evidence="3" id="KW-1185">Reference proteome</keyword>
<evidence type="ECO:0000256" key="1">
    <source>
        <dbReference type="SAM" id="Coils"/>
    </source>
</evidence>
<dbReference type="RefSeq" id="WP_148918490.1">
    <property type="nucleotide sequence ID" value="NZ_VTAV01000003.1"/>
</dbReference>
<organism evidence="2 3">
    <name type="scientific">Sphingobacterium phlebotomi</name>
    <dbReference type="NCBI Taxonomy" id="2605433"/>
    <lineage>
        <taxon>Bacteria</taxon>
        <taxon>Pseudomonadati</taxon>
        <taxon>Bacteroidota</taxon>
        <taxon>Sphingobacteriia</taxon>
        <taxon>Sphingobacteriales</taxon>
        <taxon>Sphingobacteriaceae</taxon>
        <taxon>Sphingobacterium</taxon>
    </lineage>
</organism>
<protein>
    <submittedName>
        <fullName evidence="2">Uncharacterized protein</fullName>
    </submittedName>
</protein>
<reference evidence="2 3" key="1">
    <citation type="submission" date="2019-08" db="EMBL/GenBank/DDBJ databases">
        <title>Phlebobacter frassis gen. nov. sp. nov., a new member of family Sphingobacteriaceae isolated from sand fly rearing media.</title>
        <authorList>
            <person name="Kakumanu M.L."/>
            <person name="Marayati B.F."/>
            <person name="Wada-Katsumata A."/>
            <person name="Wasserberg G."/>
            <person name="Schal C."/>
            <person name="Apperson C.S."/>
            <person name="Ponnusamy L."/>
        </authorList>
    </citation>
    <scope>NUCLEOTIDE SEQUENCE [LARGE SCALE GENOMIC DNA]</scope>
    <source>
        <strain evidence="2 3">SSI9</strain>
    </source>
</reference>
<feature type="coiled-coil region" evidence="1">
    <location>
        <begin position="69"/>
        <end position="103"/>
    </location>
</feature>
<comment type="caution">
    <text evidence="2">The sequence shown here is derived from an EMBL/GenBank/DDBJ whole genome shotgun (WGS) entry which is preliminary data.</text>
</comment>
<dbReference type="Proteomes" id="UP000322362">
    <property type="component" value="Unassembled WGS sequence"/>
</dbReference>